<accession>A0A147KIH9</accession>
<keyword evidence="4" id="KW-1003">Cell membrane</keyword>
<evidence type="ECO:0000256" key="5">
    <source>
        <dbReference type="ARBA" id="ARBA00022692"/>
    </source>
</evidence>
<keyword evidence="5 8" id="KW-0812">Transmembrane</keyword>
<dbReference type="STRING" id="665004.AC529_08770"/>
<dbReference type="PANTHER" id="PTHR30472">
    <property type="entry name" value="FERRIC ENTEROBACTIN TRANSPORT SYSTEM PERMEASE PROTEIN"/>
    <property type="match status" value="1"/>
</dbReference>
<comment type="subcellular location">
    <subcellularLocation>
        <location evidence="1">Cell membrane</location>
        <topology evidence="1">Multi-pass membrane protein</topology>
    </subcellularLocation>
</comment>
<name>A0A147KIH9_THECS</name>
<keyword evidence="7 8" id="KW-0472">Membrane</keyword>
<dbReference type="RefSeq" id="WP_068755818.1">
    <property type="nucleotide sequence ID" value="NZ_KQ950181.1"/>
</dbReference>
<proteinExistence type="inferred from homology"/>
<feature type="transmembrane region" description="Helical" evidence="8">
    <location>
        <begin position="313"/>
        <end position="331"/>
    </location>
</feature>
<dbReference type="PANTHER" id="PTHR30472:SF1">
    <property type="entry name" value="FE(3+) DICITRATE TRANSPORT SYSTEM PERMEASE PROTEIN FECC-RELATED"/>
    <property type="match status" value="1"/>
</dbReference>
<feature type="transmembrane region" description="Helical" evidence="8">
    <location>
        <begin position="98"/>
        <end position="118"/>
    </location>
</feature>
<evidence type="ECO:0000256" key="2">
    <source>
        <dbReference type="ARBA" id="ARBA00007935"/>
    </source>
</evidence>
<evidence type="ECO:0000256" key="8">
    <source>
        <dbReference type="SAM" id="Phobius"/>
    </source>
</evidence>
<dbReference type="GO" id="GO:0033214">
    <property type="term" value="P:siderophore-iron import into cell"/>
    <property type="evidence" value="ECO:0007669"/>
    <property type="project" value="TreeGrafter"/>
</dbReference>
<feature type="transmembrane region" description="Helical" evidence="8">
    <location>
        <begin position="66"/>
        <end position="86"/>
    </location>
</feature>
<gene>
    <name evidence="9" type="ORF">AC529_08770</name>
</gene>
<dbReference type="Gene3D" id="1.10.3470.10">
    <property type="entry name" value="ABC transporter involved in vitamin B12 uptake, BtuC"/>
    <property type="match status" value="1"/>
</dbReference>
<evidence type="ECO:0000256" key="6">
    <source>
        <dbReference type="ARBA" id="ARBA00022989"/>
    </source>
</evidence>
<dbReference type="OrthoDB" id="9782305at2"/>
<dbReference type="AlphaFoldDB" id="A0A147KIH9"/>
<keyword evidence="3" id="KW-0813">Transport</keyword>
<evidence type="ECO:0000256" key="3">
    <source>
        <dbReference type="ARBA" id="ARBA00022448"/>
    </source>
</evidence>
<dbReference type="InterPro" id="IPR037294">
    <property type="entry name" value="ABC_BtuC-like"/>
</dbReference>
<keyword evidence="10" id="KW-1185">Reference proteome</keyword>
<evidence type="ECO:0000256" key="7">
    <source>
        <dbReference type="ARBA" id="ARBA00023136"/>
    </source>
</evidence>
<feature type="transmembrane region" description="Helical" evidence="8">
    <location>
        <begin position="124"/>
        <end position="143"/>
    </location>
</feature>
<comment type="caution">
    <text evidence="9">The sequence shown here is derived from an EMBL/GenBank/DDBJ whole genome shotgun (WGS) entry which is preliminary data.</text>
</comment>
<feature type="transmembrane region" description="Helical" evidence="8">
    <location>
        <begin position="288"/>
        <end position="308"/>
    </location>
</feature>
<sequence>MTTTTAPPQARPLRTALLLGGALLALGTAVLLSLAVGSKSTPPGQVWAALTGTADPYTATVVASRYPRTVLGVVAGAALALSGLLMQSVTRNPLADPGLLGVNAGAMAAVVTATALLGPASTAAAVWWALPGALLAGLVAYAVGGRESSGATVRLVLAGAVVSAVLTAYVQAVALSMPEVFDHYRFWVVGSLAGRGFDVIAAVLPFVAVGALLAVLLAGGLNALALGEETAASLGAHPALVRSGGLAAATLLAAGATAAAGPIAFVGLAVPHVVRALAGGDVRRQLPLALLAGPALLLLSDVVGRFLLRPAELMVGVVTAFVGAPFLFAAVRRMRSAP</sequence>
<dbReference type="GO" id="GO:0005886">
    <property type="term" value="C:plasma membrane"/>
    <property type="evidence" value="ECO:0007669"/>
    <property type="project" value="UniProtKB-SubCell"/>
</dbReference>
<dbReference type="Pfam" id="PF01032">
    <property type="entry name" value="FecCD"/>
    <property type="match status" value="1"/>
</dbReference>
<organism evidence="9 10">
    <name type="scientific">Thermobifida cellulosilytica TB100</name>
    <dbReference type="NCBI Taxonomy" id="665004"/>
    <lineage>
        <taxon>Bacteria</taxon>
        <taxon>Bacillati</taxon>
        <taxon>Actinomycetota</taxon>
        <taxon>Actinomycetes</taxon>
        <taxon>Streptosporangiales</taxon>
        <taxon>Nocardiopsidaceae</taxon>
        <taxon>Thermobifida</taxon>
    </lineage>
</organism>
<dbReference type="CDD" id="cd06550">
    <property type="entry name" value="TM_ABC_iron-siderophores_like"/>
    <property type="match status" value="1"/>
</dbReference>
<reference evidence="10" key="1">
    <citation type="journal article" date="2017" name="Acta Aliment.">
        <title>Plant polysaccharide degrading enzyme system of Thermpbifida cellulosilytica TB100 revealed by de novo genome project data.</title>
        <authorList>
            <person name="Toth A."/>
            <person name="Baka E."/>
            <person name="Luzics S."/>
            <person name="Bata-Vidacs I."/>
            <person name="Nagy I."/>
            <person name="Balint B."/>
            <person name="Herceg R."/>
            <person name="Olasz F."/>
            <person name="Wilk T."/>
            <person name="Nagy T."/>
            <person name="Kriszt B."/>
            <person name="Nagy I."/>
            <person name="Kukolya J."/>
        </authorList>
    </citation>
    <scope>NUCLEOTIDE SEQUENCE [LARGE SCALE GENOMIC DNA]</scope>
    <source>
        <strain evidence="10">TB100</strain>
    </source>
</reference>
<dbReference type="EMBL" id="LGEM01000040">
    <property type="protein sequence ID" value="KUP97097.1"/>
    <property type="molecule type" value="Genomic_DNA"/>
</dbReference>
<feature type="transmembrane region" description="Helical" evidence="8">
    <location>
        <begin position="155"/>
        <end position="177"/>
    </location>
</feature>
<comment type="similarity">
    <text evidence="2">Belongs to the binding-protein-dependent transport system permease family. FecCD subfamily.</text>
</comment>
<dbReference type="Proteomes" id="UP000074382">
    <property type="component" value="Unassembled WGS sequence"/>
</dbReference>
<feature type="transmembrane region" description="Helical" evidence="8">
    <location>
        <begin position="197"/>
        <end position="225"/>
    </location>
</feature>
<protein>
    <submittedName>
        <fullName evidence="9">Iron ABC transporter permease</fullName>
    </submittedName>
</protein>
<evidence type="ECO:0000313" key="10">
    <source>
        <dbReference type="Proteomes" id="UP000074382"/>
    </source>
</evidence>
<keyword evidence="6 8" id="KW-1133">Transmembrane helix</keyword>
<dbReference type="SUPFAM" id="SSF81345">
    <property type="entry name" value="ABC transporter involved in vitamin B12 uptake, BtuC"/>
    <property type="match status" value="1"/>
</dbReference>
<evidence type="ECO:0000313" key="9">
    <source>
        <dbReference type="EMBL" id="KUP97097.1"/>
    </source>
</evidence>
<evidence type="ECO:0000256" key="4">
    <source>
        <dbReference type="ARBA" id="ARBA00022475"/>
    </source>
</evidence>
<dbReference type="GO" id="GO:0022857">
    <property type="term" value="F:transmembrane transporter activity"/>
    <property type="evidence" value="ECO:0007669"/>
    <property type="project" value="InterPro"/>
</dbReference>
<evidence type="ECO:0000256" key="1">
    <source>
        <dbReference type="ARBA" id="ARBA00004651"/>
    </source>
</evidence>
<dbReference type="InterPro" id="IPR000522">
    <property type="entry name" value="ABC_transptr_permease_BtuC"/>
</dbReference>
<feature type="transmembrane region" description="Helical" evidence="8">
    <location>
        <begin position="246"/>
        <end position="268"/>
    </location>
</feature>
<dbReference type="PATRIC" id="fig|665004.4.peg.2188"/>